<sequence>MNDITKVNPQILNSIEAVQQASMTGTVISHSGAGKAYQSVAQSTAIAIQDATDTLRNFNTIGTTAAGVAVAQMIATSDTETFGKVMAQINTMLTDSATNFKTVGDNASNILESFPTGG</sequence>
<dbReference type="AlphaFoldDB" id="A0A395JNN5"/>
<evidence type="ECO:0000313" key="2">
    <source>
        <dbReference type="Proteomes" id="UP000253083"/>
    </source>
</evidence>
<dbReference type="RefSeq" id="WP_113952706.1">
    <property type="nucleotide sequence ID" value="NZ_QNRT01000001.1"/>
</dbReference>
<comment type="caution">
    <text evidence="1">The sequence shown here is derived from an EMBL/GenBank/DDBJ whole genome shotgun (WGS) entry which is preliminary data.</text>
</comment>
<accession>A0A395JNN5</accession>
<dbReference type="InParanoid" id="A0A395JNN5"/>
<name>A0A395JNN5_9GAMM</name>
<evidence type="ECO:0008006" key="3">
    <source>
        <dbReference type="Google" id="ProtNLM"/>
    </source>
</evidence>
<proteinExistence type="predicted"/>
<protein>
    <recommendedName>
        <fullName evidence="3">Killing trait domain-containing protein</fullName>
    </recommendedName>
</protein>
<organism evidence="1 2">
    <name type="scientific">Arenicella xantha</name>
    <dbReference type="NCBI Taxonomy" id="644221"/>
    <lineage>
        <taxon>Bacteria</taxon>
        <taxon>Pseudomonadati</taxon>
        <taxon>Pseudomonadota</taxon>
        <taxon>Gammaproteobacteria</taxon>
        <taxon>Arenicellales</taxon>
        <taxon>Arenicellaceae</taxon>
        <taxon>Arenicella</taxon>
    </lineage>
</organism>
<dbReference type="Proteomes" id="UP000253083">
    <property type="component" value="Unassembled WGS sequence"/>
</dbReference>
<dbReference type="EMBL" id="QNRT01000001">
    <property type="protein sequence ID" value="RBP53107.1"/>
    <property type="molecule type" value="Genomic_DNA"/>
</dbReference>
<dbReference type="OrthoDB" id="7356208at2"/>
<evidence type="ECO:0000313" key="1">
    <source>
        <dbReference type="EMBL" id="RBP53107.1"/>
    </source>
</evidence>
<keyword evidence="2" id="KW-1185">Reference proteome</keyword>
<gene>
    <name evidence="1" type="ORF">DFR28_101492</name>
</gene>
<reference evidence="1 2" key="1">
    <citation type="submission" date="2018-06" db="EMBL/GenBank/DDBJ databases">
        <title>Genomic Encyclopedia of Type Strains, Phase IV (KMG-IV): sequencing the most valuable type-strain genomes for metagenomic binning, comparative biology and taxonomic classification.</title>
        <authorList>
            <person name="Goeker M."/>
        </authorList>
    </citation>
    <scope>NUCLEOTIDE SEQUENCE [LARGE SCALE GENOMIC DNA]</scope>
    <source>
        <strain evidence="1 2">DSM 24032</strain>
    </source>
</reference>